<feature type="domain" description="SLH" evidence="3">
    <location>
        <begin position="37"/>
        <end position="100"/>
    </location>
</feature>
<evidence type="ECO:0000256" key="1">
    <source>
        <dbReference type="SAM" id="MobiDB-lite"/>
    </source>
</evidence>
<dbReference type="InterPro" id="IPR008969">
    <property type="entry name" value="CarboxyPept-like_regulatory"/>
</dbReference>
<evidence type="ECO:0000313" key="5">
    <source>
        <dbReference type="Proteomes" id="UP000069697"/>
    </source>
</evidence>
<organism evidence="4 5">
    <name type="scientific">Paenibacillus amylolyticus</name>
    <dbReference type="NCBI Taxonomy" id="1451"/>
    <lineage>
        <taxon>Bacteria</taxon>
        <taxon>Bacillati</taxon>
        <taxon>Bacillota</taxon>
        <taxon>Bacilli</taxon>
        <taxon>Bacillales</taxon>
        <taxon>Paenibacillaceae</taxon>
        <taxon>Paenibacillus</taxon>
    </lineage>
</organism>
<dbReference type="Proteomes" id="UP000069697">
    <property type="component" value="Unassembled WGS sequence"/>
</dbReference>
<evidence type="ECO:0000259" key="3">
    <source>
        <dbReference type="PROSITE" id="PS51272"/>
    </source>
</evidence>
<reference evidence="5" key="2">
    <citation type="submission" date="2016-01" db="EMBL/GenBank/DDBJ databases">
        <title>Draft Genome Sequence of Paenibacillus amylolyticus Heshi-A3 that Was Isolated from Fermented Rice Bran with Aging Salted Mackerel, Which Was Named Heshiko as Traditional Fermented Seafood in Japan.</title>
        <authorList>
            <person name="Akuzawa S."/>
            <person name="Nakagawa J."/>
            <person name="Kanekatsu T."/>
            <person name="Kubota E."/>
            <person name="Ohtake R."/>
            <person name="Suzuki T."/>
            <person name="Kanesaki Y."/>
        </authorList>
    </citation>
    <scope>NUCLEOTIDE SEQUENCE [LARGE SCALE GENOMIC DNA]</scope>
    <source>
        <strain evidence="5">Heshi-A3</strain>
    </source>
</reference>
<dbReference type="InterPro" id="IPR051465">
    <property type="entry name" value="Cell_Envelope_Struct_Comp"/>
</dbReference>
<reference evidence="4 5" key="1">
    <citation type="journal article" date="2016" name="Genome Announc.">
        <title>Draft Genome Sequence of Paenibacillus amylolyticus Heshi-A3, Isolated from Fermented Rice Bran in a Japanese Fermented Seafood Dish.</title>
        <authorList>
            <person name="Akuzawa S."/>
            <person name="Nagaoka J."/>
            <person name="Kanekatsu M."/>
            <person name="Kubota E."/>
            <person name="Ohtake R."/>
            <person name="Suzuki T."/>
            <person name="Kanesaki Y."/>
        </authorList>
    </citation>
    <scope>NUCLEOTIDE SEQUENCE [LARGE SCALE GENOMIC DNA]</scope>
    <source>
        <strain evidence="4 5">Heshi-A3</strain>
    </source>
</reference>
<gene>
    <name evidence="4" type="ORF">PAHA3_5309</name>
</gene>
<dbReference type="EMBL" id="BCNV01000007">
    <property type="protein sequence ID" value="GAS85188.1"/>
    <property type="molecule type" value="Genomic_DNA"/>
</dbReference>
<feature type="compositionally biased region" description="Acidic residues" evidence="1">
    <location>
        <begin position="934"/>
        <end position="944"/>
    </location>
</feature>
<feature type="signal peptide" evidence="2">
    <location>
        <begin position="1"/>
        <end position="33"/>
    </location>
</feature>
<protein>
    <submittedName>
        <fullName evidence="4">S-layer domain protein</fullName>
    </submittedName>
</protein>
<feature type="compositionally biased region" description="Low complexity" evidence="1">
    <location>
        <begin position="256"/>
        <end position="268"/>
    </location>
</feature>
<feature type="region of interest" description="Disordered" evidence="1">
    <location>
        <begin position="235"/>
        <end position="295"/>
    </location>
</feature>
<feature type="region of interest" description="Disordered" evidence="1">
    <location>
        <begin position="925"/>
        <end position="944"/>
    </location>
</feature>
<evidence type="ECO:0000313" key="4">
    <source>
        <dbReference type="EMBL" id="GAS85188.1"/>
    </source>
</evidence>
<dbReference type="Pfam" id="PF00395">
    <property type="entry name" value="SLH"/>
    <property type="match status" value="2"/>
</dbReference>
<dbReference type="SUPFAM" id="SSF49464">
    <property type="entry name" value="Carboxypeptidase regulatory domain-like"/>
    <property type="match status" value="1"/>
</dbReference>
<feature type="domain" description="SLH" evidence="3">
    <location>
        <begin position="101"/>
        <end position="161"/>
    </location>
</feature>
<feature type="compositionally biased region" description="Polar residues" evidence="1">
    <location>
        <begin position="245"/>
        <end position="255"/>
    </location>
</feature>
<dbReference type="InterPro" id="IPR001119">
    <property type="entry name" value="SLH_dom"/>
</dbReference>
<dbReference type="PROSITE" id="PS51272">
    <property type="entry name" value="SLH"/>
    <property type="match status" value="3"/>
</dbReference>
<dbReference type="AlphaFoldDB" id="A0A124DYT4"/>
<proteinExistence type="predicted"/>
<name>A0A124DYT4_PAEAM</name>
<dbReference type="RefSeq" id="WP_062837538.1">
    <property type="nucleotide sequence ID" value="NZ_BCNV01000007.1"/>
</dbReference>
<feature type="compositionally biased region" description="Polar residues" evidence="1">
    <location>
        <begin position="285"/>
        <end position="295"/>
    </location>
</feature>
<sequence length="944" mass="101117">MNSKWKKFNHKLSLMLSTSLIVSMLSINLSVSAEVATSKTSFTDIDNSYAKTEITKLVEQGILTGFTDGTFKPSDSVTRAQLAKIMVGALNLKPDHVEASQFRDVKEDQWYAGYVGALVKSGIAQGTSKDSFSPNKNVTREELAVFFVRAFGWEHQNVTSQTSKPQLSDLGQVSNWAKDSVSLAYQSGFIKGLVQKDGTVKFNPSGIADRQALARLAYEFVINKSTYDSYMVPTKTEIDTEDSNEVTPETTKPSEGNSKGNSGSSSGDKGNGSNNGGNSGGGEQAPSNNLSAPGTYTLGNVTGNVTISSQGVVLKNTKVNGKLKILESVGNGDVTLDNVSVTGTTEIQGGGPNSIHAVDSVFATVIVDKADGSIRLVLEGGSDVQQIEIRSGAIVQNVSTGDVGPIEIAESIPHNSSVVLSGSFDSVMVHAEQVSVEFGDNSTIGNLEVFQEALNTVFKINHGAVVNRAILNAIVQFSGTGTLSSALVNVEGIDFSQLNQPPAIEVDPTVTSIVYSPQETEFSAIDSTRQIVFTGMTTSAIKDITSIAEWNVEDSTIAIVDSGKIQAKGNGTTVVKAKYGNFEINVPVTVTVYNEGTVYPTLQGIQVTNGSVKLNFSEGLEASELTANDFVVRAYFDGAEQQLNNLQYGNGEFTFDAIDSYGATLYITVESDVNKTHFAGSQSGAIKLTGFGGHIKDVAGAPVANLSISFRRGLDNKTGEIVGTVKTNTQGNYYINLPPGIYTGELGGGDTKYITTYLIGVSAVNVENKRENQTAIEIPTQDETRFVLTWGKDPVDLDSHLVGPAGDEKMFHTFYSDKQYYNNGELMVDLDLDDVTSYGPETTTIRHLLPGTYTFYVHHFSGSSTIKKSGAKIDVFHGAVATPSATYTVADASGNERYWVVLRMIVSEEGVVTYEAVNEFTNVDPLTSLQPSDEINENELETLE</sequence>
<keyword evidence="2" id="KW-0732">Signal</keyword>
<accession>A0A124DYT4</accession>
<dbReference type="Gene3D" id="2.60.40.1080">
    <property type="match status" value="1"/>
</dbReference>
<feature type="chain" id="PRO_5038389636" evidence="2">
    <location>
        <begin position="34"/>
        <end position="944"/>
    </location>
</feature>
<evidence type="ECO:0000256" key="2">
    <source>
        <dbReference type="SAM" id="SignalP"/>
    </source>
</evidence>
<dbReference type="PANTHER" id="PTHR43308">
    <property type="entry name" value="OUTER MEMBRANE PROTEIN ALPHA-RELATED"/>
    <property type="match status" value="1"/>
</dbReference>
<dbReference type="Gene3D" id="2.60.40.1120">
    <property type="entry name" value="Carboxypeptidase-like, regulatory domain"/>
    <property type="match status" value="1"/>
</dbReference>
<feature type="compositionally biased region" description="Gly residues" evidence="1">
    <location>
        <begin position="269"/>
        <end position="283"/>
    </location>
</feature>
<comment type="caution">
    <text evidence="4">The sequence shown here is derived from an EMBL/GenBank/DDBJ whole genome shotgun (WGS) entry which is preliminary data.</text>
</comment>
<dbReference type="PANTHER" id="PTHR43308:SF5">
    <property type="entry name" value="S-LAYER PROTEIN _ PEPTIDOGLYCAN ENDO-BETA-N-ACETYLGLUCOSAMINIDASE"/>
    <property type="match status" value="1"/>
</dbReference>
<feature type="domain" description="SLH" evidence="3">
    <location>
        <begin position="164"/>
        <end position="231"/>
    </location>
</feature>